<comment type="caution">
    <text evidence="3">The sequence shown here is derived from an EMBL/GenBank/DDBJ whole genome shotgun (WGS) entry which is preliminary data.</text>
</comment>
<dbReference type="GeneID" id="65092322"/>
<feature type="compositionally biased region" description="Acidic residues" evidence="1">
    <location>
        <begin position="681"/>
        <end position="694"/>
    </location>
</feature>
<dbReference type="EMBL" id="FCQH01000015">
    <property type="protein sequence ID" value="CVL05138.1"/>
    <property type="molecule type" value="Genomic_DNA"/>
</dbReference>
<dbReference type="AlphaFoldDB" id="A0A1L7U328"/>
<dbReference type="VEuPathDB" id="FungiDB:FMAN_13072"/>
<dbReference type="Proteomes" id="UP000184255">
    <property type="component" value="Unassembled WGS sequence"/>
</dbReference>
<reference evidence="4" key="1">
    <citation type="journal article" date="2016" name="Genome Biol. Evol.">
        <title>Comparative 'omics' of the Fusarium fujikuroi species complex highlights differences in genetic potential and metabolite synthesis.</title>
        <authorList>
            <person name="Niehaus E.-M."/>
            <person name="Muensterkoetter M."/>
            <person name="Proctor R.H."/>
            <person name="Brown D.W."/>
            <person name="Sharon A."/>
            <person name="Idan Y."/>
            <person name="Oren-Young L."/>
            <person name="Sieber C.M."/>
            <person name="Novak O."/>
            <person name="Pencik A."/>
            <person name="Tarkowska D."/>
            <person name="Hromadova K."/>
            <person name="Freeman S."/>
            <person name="Maymon M."/>
            <person name="Elazar M."/>
            <person name="Youssef S.A."/>
            <person name="El-Shabrawy E.S.M."/>
            <person name="Shalaby A.B.A."/>
            <person name="Houterman P."/>
            <person name="Brock N.L."/>
            <person name="Burkhardt I."/>
            <person name="Tsavkelova E.A."/>
            <person name="Dickschat J.S."/>
            <person name="Galuszka P."/>
            <person name="Gueldener U."/>
            <person name="Tudzynski B."/>
        </authorList>
    </citation>
    <scope>NUCLEOTIDE SEQUENCE [LARGE SCALE GENOMIC DNA]</scope>
    <source>
        <strain evidence="4">MRC7560</strain>
    </source>
</reference>
<feature type="region of interest" description="Disordered" evidence="1">
    <location>
        <begin position="676"/>
        <end position="716"/>
    </location>
</feature>
<proteinExistence type="predicted"/>
<gene>
    <name evidence="3" type="ORF">FMAN_13072</name>
</gene>
<dbReference type="PANTHER" id="PTHR33112">
    <property type="entry name" value="DOMAIN PROTEIN, PUTATIVE-RELATED"/>
    <property type="match status" value="1"/>
</dbReference>
<dbReference type="Pfam" id="PF06985">
    <property type="entry name" value="HET"/>
    <property type="match status" value="1"/>
</dbReference>
<dbReference type="RefSeq" id="XP_041689153.1">
    <property type="nucleotide sequence ID" value="XM_041823587.1"/>
</dbReference>
<dbReference type="PANTHER" id="PTHR33112:SF8">
    <property type="entry name" value="HETEROKARYON INCOMPATIBILITY DOMAIN-CONTAINING PROTEIN"/>
    <property type="match status" value="1"/>
</dbReference>
<sequence>MEKTSATPSELPRFPQSLANPNYKLCENCKYLQLTEKNFIEISENGISEIEKYNFTDSAPDFPLLNRSANNGCVFCSLLRDTLCSPEVEFDMHEFKRIRSVYHANPGTRLDFQRAQFCLLPYGEDGNEFWLNFEIWIIHPGRNDTCLMFAIEDPSGSLELLPSEPSLAGSDLRLRAVPPSDTLGKNTKDFLQEAIKICEMHHSDCKSNRTASFTPTRLVDVRGKDVKLVEGPMISNSSSSTPKYAALSYCWGPPSAAQRQLKTDEGNYHQHLIEIPTSQMPLLLQDAIRTARELHIPFLWVDSLCIIQGNEKDWKEEANKMHQVYGNAYITICPVISKSCERGFLHRTPPSLSLPYLARSGKPNGTYSVRYQRSWIWKMYMDTSSDPFFEDLISGSWVRRGWTFQEAALSSRTILFGSTATHFQCKRSRITEGGSEVPVDIKDLGLFPLLPANLTEDGFHSAWRTIISSYTQREFTNHEDRIAALAGLAHRFHSFQSNNEYCCGMWRSRLSEYLLWRHGMYEGLAWGWCIYPLASKLPEQVREFAPSWSLIHHGNVDYSYIDDAIGHENSDSARLRDETLQLKWIQSNSMEDIFISWKGQQLEVRGFTAQFPFDIVDSPSDVETEEVNTELFWTWTISDEYFCHANWDNLHLGYWDDYINHDDFRNVAMLLLSSGRPKNEEDSDIEGSDDDEEITGSARSAETVGDPEDRESDSVDPLIRDRHGRIAFGLFLYPAMEDSNKFYRVGTWHSFPTANGGLERFKLNAKIRDLTIV</sequence>
<dbReference type="InterPro" id="IPR010730">
    <property type="entry name" value="HET"/>
</dbReference>
<evidence type="ECO:0000256" key="1">
    <source>
        <dbReference type="SAM" id="MobiDB-lite"/>
    </source>
</evidence>
<name>A0A1L7U328_FUSMA</name>
<accession>A0A1L7U328</accession>
<evidence type="ECO:0000313" key="4">
    <source>
        <dbReference type="Proteomes" id="UP000184255"/>
    </source>
</evidence>
<protein>
    <recommendedName>
        <fullName evidence="2">Heterokaryon incompatibility domain-containing protein</fullName>
    </recommendedName>
</protein>
<evidence type="ECO:0000313" key="3">
    <source>
        <dbReference type="EMBL" id="CVL05138.1"/>
    </source>
</evidence>
<organism evidence="3 4">
    <name type="scientific">Fusarium mangiferae</name>
    <name type="common">Mango malformation disease fungus</name>
    <dbReference type="NCBI Taxonomy" id="192010"/>
    <lineage>
        <taxon>Eukaryota</taxon>
        <taxon>Fungi</taxon>
        <taxon>Dikarya</taxon>
        <taxon>Ascomycota</taxon>
        <taxon>Pezizomycotina</taxon>
        <taxon>Sordariomycetes</taxon>
        <taxon>Hypocreomycetidae</taxon>
        <taxon>Hypocreales</taxon>
        <taxon>Nectriaceae</taxon>
        <taxon>Fusarium</taxon>
        <taxon>Fusarium fujikuroi species complex</taxon>
    </lineage>
</organism>
<feature type="domain" description="Heterokaryon incompatibility" evidence="2">
    <location>
        <begin position="244"/>
        <end position="406"/>
    </location>
</feature>
<keyword evidence="4" id="KW-1185">Reference proteome</keyword>
<evidence type="ECO:0000259" key="2">
    <source>
        <dbReference type="Pfam" id="PF06985"/>
    </source>
</evidence>